<dbReference type="Pfam" id="PF03883">
    <property type="entry name" value="H2O2_YaaD"/>
    <property type="match status" value="1"/>
</dbReference>
<sequence length="259" mass="29138">MLTLLSPAKSLDYDSPLPITRATQPRLKTETAALIEQLQQLSAQQIGTLMKVSDKLAKLNYERFQGFDAAYTKDNSRPAIFAFVGDVYQGMALSDWSADDFAMAQDKIRILSGLYGVLRPLDRMQPYRLEMGTRFENSRGKNLYQFWGDRITELLNADLKKSESDVVLNLASNEYFSAVNPSKLQGNLISPVFKDEKNGKYKIISFYAKKARGMMADYVIKNDVTQLGDLLEFSSAGYRYDAESSTEAKPVFLRAEGAQ</sequence>
<comment type="caution">
    <text evidence="2">The sequence shown here is derived from an EMBL/GenBank/DDBJ whole genome shotgun (WGS) entry which is preliminary data.</text>
</comment>
<dbReference type="NCBIfam" id="NF002542">
    <property type="entry name" value="PRK02101.1-3"/>
    <property type="match status" value="1"/>
</dbReference>
<dbReference type="HAMAP" id="MF_00652">
    <property type="entry name" value="UPF0246"/>
    <property type="match status" value="1"/>
</dbReference>
<organism evidence="2 3">
    <name type="scientific">Thalassobacterium maritimum</name>
    <dbReference type="NCBI Taxonomy" id="3041265"/>
    <lineage>
        <taxon>Bacteria</taxon>
        <taxon>Pseudomonadati</taxon>
        <taxon>Verrucomicrobiota</taxon>
        <taxon>Opitutia</taxon>
        <taxon>Puniceicoccales</taxon>
        <taxon>Coraliomargaritaceae</taxon>
        <taxon>Thalassobacterium</taxon>
    </lineage>
</organism>
<evidence type="ECO:0000313" key="3">
    <source>
        <dbReference type="Proteomes" id="UP001225316"/>
    </source>
</evidence>
<dbReference type="NCBIfam" id="NF002541">
    <property type="entry name" value="PRK02101.1-1"/>
    <property type="match status" value="1"/>
</dbReference>
<dbReference type="PANTHER" id="PTHR30283:SF4">
    <property type="entry name" value="PEROXIDE STRESS RESISTANCE PROTEIN YAAA"/>
    <property type="match status" value="1"/>
</dbReference>
<protein>
    <recommendedName>
        <fullName evidence="1">UPF0246 protein QEH52_05040</fullName>
    </recommendedName>
</protein>
<dbReference type="InterPro" id="IPR005583">
    <property type="entry name" value="YaaA"/>
</dbReference>
<accession>A0ABU1ARS6</accession>
<evidence type="ECO:0000256" key="1">
    <source>
        <dbReference type="HAMAP-Rule" id="MF_00652"/>
    </source>
</evidence>
<dbReference type="Proteomes" id="UP001225316">
    <property type="component" value="Unassembled WGS sequence"/>
</dbReference>
<evidence type="ECO:0000313" key="2">
    <source>
        <dbReference type="EMBL" id="MDQ8206862.1"/>
    </source>
</evidence>
<dbReference type="PANTHER" id="PTHR30283">
    <property type="entry name" value="PEROXIDE STRESS RESPONSE PROTEIN YAAA"/>
    <property type="match status" value="1"/>
</dbReference>
<keyword evidence="3" id="KW-1185">Reference proteome</keyword>
<proteinExistence type="inferred from homology"/>
<name>A0ABU1ARS6_9BACT</name>
<dbReference type="RefSeq" id="WP_308948995.1">
    <property type="nucleotide sequence ID" value="NZ_JARXHW010000008.1"/>
</dbReference>
<reference evidence="2 3" key="1">
    <citation type="submission" date="2023-04" db="EMBL/GenBank/DDBJ databases">
        <title>A novel bacteria isolated from coastal sediment.</title>
        <authorList>
            <person name="Liu X.-J."/>
            <person name="Du Z.-J."/>
        </authorList>
    </citation>
    <scope>NUCLEOTIDE SEQUENCE [LARGE SCALE GENOMIC DNA]</scope>
    <source>
        <strain evidence="2 3">SDUM461003</strain>
    </source>
</reference>
<gene>
    <name evidence="2" type="primary">yaaA</name>
    <name evidence="2" type="ORF">QEH52_05040</name>
</gene>
<dbReference type="EMBL" id="JARXHW010000008">
    <property type="protein sequence ID" value="MDQ8206862.1"/>
    <property type="molecule type" value="Genomic_DNA"/>
</dbReference>
<comment type="similarity">
    <text evidence="1">Belongs to the UPF0246 family.</text>
</comment>